<organism evidence="1 2">
    <name type="scientific">Letharia columbiana</name>
    <dbReference type="NCBI Taxonomy" id="112416"/>
    <lineage>
        <taxon>Eukaryota</taxon>
        <taxon>Fungi</taxon>
        <taxon>Dikarya</taxon>
        <taxon>Ascomycota</taxon>
        <taxon>Pezizomycotina</taxon>
        <taxon>Lecanoromycetes</taxon>
        <taxon>OSLEUM clade</taxon>
        <taxon>Lecanoromycetidae</taxon>
        <taxon>Lecanorales</taxon>
        <taxon>Lecanorineae</taxon>
        <taxon>Parmeliaceae</taxon>
        <taxon>Letharia</taxon>
    </lineage>
</organism>
<gene>
    <name evidence="1" type="ORF">HO173_000136</name>
</gene>
<reference evidence="1 2" key="1">
    <citation type="journal article" date="2020" name="Genomics">
        <title>Complete, high-quality genomes from long-read metagenomic sequencing of two wolf lichen thalli reveals enigmatic genome architecture.</title>
        <authorList>
            <person name="McKenzie S.K."/>
            <person name="Walston R.F."/>
            <person name="Allen J.L."/>
        </authorList>
    </citation>
    <scope>NUCLEOTIDE SEQUENCE [LARGE SCALE GENOMIC DNA]</scope>
    <source>
        <strain evidence="1">WasteWater2</strain>
    </source>
</reference>
<evidence type="ECO:0000313" key="1">
    <source>
        <dbReference type="EMBL" id="KAF6241426.1"/>
    </source>
</evidence>
<protein>
    <submittedName>
        <fullName evidence="1">Uncharacterized protein</fullName>
    </submittedName>
</protein>
<dbReference type="RefSeq" id="XP_037170666.1">
    <property type="nucleotide sequence ID" value="XM_037302087.1"/>
</dbReference>
<proteinExistence type="predicted"/>
<comment type="caution">
    <text evidence="1">The sequence shown here is derived from an EMBL/GenBank/DDBJ whole genome shotgun (WGS) entry which is preliminary data.</text>
</comment>
<dbReference type="Proteomes" id="UP000578531">
    <property type="component" value="Unassembled WGS sequence"/>
</dbReference>
<name>A0A8H6G6H2_9LECA</name>
<dbReference type="EMBL" id="JACCJC010000001">
    <property type="protein sequence ID" value="KAF6241426.1"/>
    <property type="molecule type" value="Genomic_DNA"/>
</dbReference>
<keyword evidence="2" id="KW-1185">Reference proteome</keyword>
<evidence type="ECO:0000313" key="2">
    <source>
        <dbReference type="Proteomes" id="UP000578531"/>
    </source>
</evidence>
<sequence length="90" mass="9890">MPLDVHPEQNAARKKKRAFALLTEDPDFPAASSCICSSRHQIYLDTLSRNDRSIDHLNTEQTCFEPNEGGPKAIPVVHSFGVSLAKTVVA</sequence>
<accession>A0A8H6G6H2</accession>
<dbReference type="GeneID" id="59281816"/>
<dbReference type="AlphaFoldDB" id="A0A8H6G6H2"/>